<dbReference type="Proteomes" id="UP000886106">
    <property type="component" value="Unassembled WGS sequence"/>
</dbReference>
<reference evidence="1" key="1">
    <citation type="journal article" date="2020" name="mSystems">
        <title>Genome- and Community-Level Interaction Insights into Carbon Utilization and Element Cycling Functions of Hydrothermarchaeota in Hydrothermal Sediment.</title>
        <authorList>
            <person name="Zhou Z."/>
            <person name="Liu Y."/>
            <person name="Xu W."/>
            <person name="Pan J."/>
            <person name="Luo Z.H."/>
            <person name="Li M."/>
        </authorList>
    </citation>
    <scope>NUCLEOTIDE SEQUENCE [LARGE SCALE GENOMIC DNA]</scope>
    <source>
        <strain evidence="1">HyVt-517</strain>
    </source>
</reference>
<dbReference type="EMBL" id="DRNS01000031">
    <property type="protein sequence ID" value="HHH14156.1"/>
    <property type="molecule type" value="Genomic_DNA"/>
</dbReference>
<name>A0A7V5J2D4_UNCKA</name>
<protein>
    <submittedName>
        <fullName evidence="1">Uncharacterized protein</fullName>
    </submittedName>
</protein>
<sequence>MKEGKKKTTVSIETLSYEFLALKLGAVPHTREANEIIKKWIYGKMEIGIKAGTYDLDASYSFSRWLKQIILWEIVGEGIARKWWDNVEV</sequence>
<organism evidence="1">
    <name type="scientific">candidate division WWE3 bacterium</name>
    <dbReference type="NCBI Taxonomy" id="2053526"/>
    <lineage>
        <taxon>Bacteria</taxon>
        <taxon>Katanobacteria</taxon>
    </lineage>
</organism>
<accession>A0A7V5J2D4</accession>
<comment type="caution">
    <text evidence="1">The sequence shown here is derived from an EMBL/GenBank/DDBJ whole genome shotgun (WGS) entry which is preliminary data.</text>
</comment>
<evidence type="ECO:0000313" key="1">
    <source>
        <dbReference type="EMBL" id="HHH14156.1"/>
    </source>
</evidence>
<proteinExistence type="predicted"/>
<gene>
    <name evidence="1" type="ORF">ENJ78_00425</name>
</gene>
<dbReference type="AlphaFoldDB" id="A0A7V5J2D4"/>